<dbReference type="SUPFAM" id="SSF56112">
    <property type="entry name" value="Protein kinase-like (PK-like)"/>
    <property type="match status" value="1"/>
</dbReference>
<evidence type="ECO:0000259" key="1">
    <source>
        <dbReference type="Pfam" id="PF01636"/>
    </source>
</evidence>
<dbReference type="Pfam" id="PF01636">
    <property type="entry name" value="APH"/>
    <property type="match status" value="1"/>
</dbReference>
<evidence type="ECO:0000313" key="2">
    <source>
        <dbReference type="EMBL" id="ODM20226.1"/>
    </source>
</evidence>
<gene>
    <name evidence="2" type="ORF">SI65_03279</name>
</gene>
<dbReference type="VEuPathDB" id="FungiDB:SI65_03279"/>
<dbReference type="Gene3D" id="3.90.1200.10">
    <property type="match status" value="1"/>
</dbReference>
<evidence type="ECO:0000313" key="3">
    <source>
        <dbReference type="Proteomes" id="UP000094569"/>
    </source>
</evidence>
<proteinExistence type="predicted"/>
<keyword evidence="3" id="KW-1185">Reference proteome</keyword>
<name>A0A1E3BIL5_ASPCR</name>
<dbReference type="OrthoDB" id="8300194at2759"/>
<reference evidence="2 3" key="1">
    <citation type="journal article" date="2016" name="BMC Genomics">
        <title>Comparative genomic and transcriptomic analyses of the Fuzhuan brick tea-fermentation fungus Aspergillus cristatus.</title>
        <authorList>
            <person name="Ge Y."/>
            <person name="Wang Y."/>
            <person name="Liu Y."/>
            <person name="Tan Y."/>
            <person name="Ren X."/>
            <person name="Zhang X."/>
            <person name="Hyde K.D."/>
            <person name="Liu Y."/>
            <person name="Liu Z."/>
        </authorList>
    </citation>
    <scope>NUCLEOTIDE SEQUENCE [LARGE SCALE GENOMIC DNA]</scope>
    <source>
        <strain evidence="2 3">GZAAS20.1005</strain>
    </source>
</reference>
<organism evidence="2 3">
    <name type="scientific">Aspergillus cristatus</name>
    <name type="common">Chinese Fuzhuan brick tea-fermentation fungus</name>
    <name type="synonym">Eurotium cristatum</name>
    <dbReference type="NCBI Taxonomy" id="573508"/>
    <lineage>
        <taxon>Eukaryota</taxon>
        <taxon>Fungi</taxon>
        <taxon>Dikarya</taxon>
        <taxon>Ascomycota</taxon>
        <taxon>Pezizomycotina</taxon>
        <taxon>Eurotiomycetes</taxon>
        <taxon>Eurotiomycetidae</taxon>
        <taxon>Eurotiales</taxon>
        <taxon>Aspergillaceae</taxon>
        <taxon>Aspergillus</taxon>
        <taxon>Aspergillus subgen. Aspergillus</taxon>
    </lineage>
</organism>
<dbReference type="PANTHER" id="PTHR21310:SF15">
    <property type="entry name" value="AMINOGLYCOSIDE PHOSPHOTRANSFERASE DOMAIN-CONTAINING PROTEIN"/>
    <property type="match status" value="1"/>
</dbReference>
<feature type="domain" description="Aminoglycoside phosphotransferase" evidence="1">
    <location>
        <begin position="40"/>
        <end position="214"/>
    </location>
</feature>
<dbReference type="CDD" id="cd05120">
    <property type="entry name" value="APH_ChoK_like"/>
    <property type="match status" value="1"/>
</dbReference>
<dbReference type="InterPro" id="IPR011009">
    <property type="entry name" value="Kinase-like_dom_sf"/>
</dbReference>
<protein>
    <recommendedName>
        <fullName evidence="1">Aminoglycoside phosphotransferase domain-containing protein</fullName>
    </recommendedName>
</protein>
<dbReference type="InterPro" id="IPR051678">
    <property type="entry name" value="AGP_Transferase"/>
</dbReference>
<dbReference type="Proteomes" id="UP000094569">
    <property type="component" value="Unassembled WGS sequence"/>
</dbReference>
<dbReference type="AlphaFoldDB" id="A0A1E3BIL5"/>
<dbReference type="InterPro" id="IPR002575">
    <property type="entry name" value="Aminoglycoside_PTrfase"/>
</dbReference>
<sequence length="220" mass="25823">MQSKRSKYTRAVRGRELYNFGNRFVESRSTEGHLVAVQVELQEGFVRLEADMMDFASRKRGILAPHVLRCYDVNPGIIADVTNVVPGDSLDKVWHSLDDQQRDSIKLQLKEQLRLYQTLTRSYIGRRYHQETYDFFDRLNFNFMGPFESEEEFDEWCLVRVKSPLSRAVWKLLLPKMRAKRPSKFVLTHADLSTGNIMVHEGKISGILDWEYSGFFPEYM</sequence>
<accession>A0A1E3BIL5</accession>
<dbReference type="PANTHER" id="PTHR21310">
    <property type="entry name" value="AMINOGLYCOSIDE PHOSPHOTRANSFERASE-RELATED-RELATED"/>
    <property type="match status" value="1"/>
</dbReference>
<comment type="caution">
    <text evidence="2">The sequence shown here is derived from an EMBL/GenBank/DDBJ whole genome shotgun (WGS) entry which is preliminary data.</text>
</comment>
<dbReference type="EMBL" id="JXNT01000003">
    <property type="protein sequence ID" value="ODM20226.1"/>
    <property type="molecule type" value="Genomic_DNA"/>
</dbReference>